<evidence type="ECO:0000256" key="1">
    <source>
        <dbReference type="ARBA" id="ARBA00022490"/>
    </source>
</evidence>
<dbReference type="Gene3D" id="1.20.1090.10">
    <property type="entry name" value="Dehydroquinate synthase-like - alpha domain"/>
    <property type="match status" value="1"/>
</dbReference>
<keyword evidence="9" id="KW-1208">Phospholipid metabolism</keyword>
<dbReference type="Proteomes" id="UP000660861">
    <property type="component" value="Unassembled WGS sequence"/>
</dbReference>
<evidence type="ECO:0000256" key="4">
    <source>
        <dbReference type="ARBA" id="ARBA00022857"/>
    </source>
</evidence>
<name>A0A926EBV6_9FIRM</name>
<keyword evidence="1" id="KW-0963">Cytoplasm</keyword>
<dbReference type="Pfam" id="PF13685">
    <property type="entry name" value="Fe-ADH_2"/>
    <property type="match status" value="1"/>
</dbReference>
<dbReference type="InterPro" id="IPR016205">
    <property type="entry name" value="Glycerol_DH"/>
</dbReference>
<dbReference type="AlphaFoldDB" id="A0A926EBV6"/>
<proteinExistence type="predicted"/>
<evidence type="ECO:0000256" key="7">
    <source>
        <dbReference type="ARBA" id="ARBA00023098"/>
    </source>
</evidence>
<comment type="caution">
    <text evidence="10">The sequence shown here is derived from an EMBL/GenBank/DDBJ whole genome shotgun (WGS) entry which is preliminary data.</text>
</comment>
<dbReference type="GO" id="GO:0046872">
    <property type="term" value="F:metal ion binding"/>
    <property type="evidence" value="ECO:0007669"/>
    <property type="project" value="UniProtKB-KW"/>
</dbReference>
<sequence>MLKIVKQLQRETCDCGKEHSLTVKEILLESGAIYKLKNVLEKVEIDGNGCIVCDRNTDVAAGSAVSQVLNSEEKIVIDLPEVHADEQSTQFVFDRMGDADYLVAVGSGTIHDITRYCAHARGIPFISVPTAASVDGFVSTVCAMTFRGAKVTTPGVAPAAVVADTDIFSSAPKRLTASGVGDIIGKYTALTDWRISHLVTGEYLCEKVYGVMEKALGEAVGAVSDIARGKPAACEKLMYGLLLSGVAMQMIGNSRPASGAEHHLSHLWETAVINEPTPALHGEKVGVATALVSQVYHEIASGVSLQPVAYEPLSDREIDRVFKDTAPDIRRENGVDMLLDVDFHRIAENYEEIKALISKIPQPGEIRELLGKVGAPRTLSDIELPDAVLEDSLTYSPFIRRRLTLMRLKKLFCVVK</sequence>
<keyword evidence="4" id="KW-0521">NADP</keyword>
<dbReference type="GO" id="GO:0008654">
    <property type="term" value="P:phospholipid biosynthetic process"/>
    <property type="evidence" value="ECO:0007669"/>
    <property type="project" value="UniProtKB-KW"/>
</dbReference>
<keyword evidence="11" id="KW-1185">Reference proteome</keyword>
<gene>
    <name evidence="10" type="ORF">H8709_00855</name>
</gene>
<protein>
    <submittedName>
        <fullName evidence="10">Sn-glycerol-1-phosphate dehydrogenase</fullName>
    </submittedName>
</protein>
<dbReference type="PANTHER" id="PTHR43616:SF5">
    <property type="entry name" value="GLYCEROL DEHYDROGENASE 1"/>
    <property type="match status" value="1"/>
</dbReference>
<dbReference type="EMBL" id="JACRTC010000001">
    <property type="protein sequence ID" value="MBC8569379.1"/>
    <property type="molecule type" value="Genomic_DNA"/>
</dbReference>
<dbReference type="RefSeq" id="WP_262396483.1">
    <property type="nucleotide sequence ID" value="NZ_JACRTC010000001.1"/>
</dbReference>
<dbReference type="Gene3D" id="3.40.50.1970">
    <property type="match status" value="1"/>
</dbReference>
<accession>A0A926EBV6</accession>
<keyword evidence="7" id="KW-0443">Lipid metabolism</keyword>
<evidence type="ECO:0000256" key="2">
    <source>
        <dbReference type="ARBA" id="ARBA00022516"/>
    </source>
</evidence>
<reference evidence="10" key="1">
    <citation type="submission" date="2020-08" db="EMBL/GenBank/DDBJ databases">
        <title>Genome public.</title>
        <authorList>
            <person name="Liu C."/>
            <person name="Sun Q."/>
        </authorList>
    </citation>
    <scope>NUCLEOTIDE SEQUENCE</scope>
    <source>
        <strain evidence="10">NSJ-54</strain>
    </source>
</reference>
<dbReference type="PANTHER" id="PTHR43616">
    <property type="entry name" value="GLYCEROL DEHYDROGENASE"/>
    <property type="match status" value="1"/>
</dbReference>
<keyword evidence="6" id="KW-0520">NAD</keyword>
<keyword evidence="5" id="KW-0560">Oxidoreductase</keyword>
<dbReference type="InterPro" id="IPR032837">
    <property type="entry name" value="G1PDH"/>
</dbReference>
<evidence type="ECO:0000256" key="5">
    <source>
        <dbReference type="ARBA" id="ARBA00023002"/>
    </source>
</evidence>
<evidence type="ECO:0000256" key="6">
    <source>
        <dbReference type="ARBA" id="ARBA00023027"/>
    </source>
</evidence>
<evidence type="ECO:0000313" key="10">
    <source>
        <dbReference type="EMBL" id="MBC8569379.1"/>
    </source>
</evidence>
<dbReference type="CDD" id="cd08175">
    <property type="entry name" value="G1PDH"/>
    <property type="match status" value="1"/>
</dbReference>
<evidence type="ECO:0000256" key="8">
    <source>
        <dbReference type="ARBA" id="ARBA00023209"/>
    </source>
</evidence>
<keyword evidence="3" id="KW-0479">Metal-binding</keyword>
<dbReference type="SUPFAM" id="SSF56796">
    <property type="entry name" value="Dehydroquinate synthase-like"/>
    <property type="match status" value="1"/>
</dbReference>
<evidence type="ECO:0000313" key="11">
    <source>
        <dbReference type="Proteomes" id="UP000660861"/>
    </source>
</evidence>
<evidence type="ECO:0000256" key="3">
    <source>
        <dbReference type="ARBA" id="ARBA00022723"/>
    </source>
</evidence>
<keyword evidence="8" id="KW-0594">Phospholipid biosynthesis</keyword>
<evidence type="ECO:0000256" key="9">
    <source>
        <dbReference type="ARBA" id="ARBA00023264"/>
    </source>
</evidence>
<organism evidence="10 11">
    <name type="scientific">Zongyangia hominis</name>
    <dbReference type="NCBI Taxonomy" id="2763677"/>
    <lineage>
        <taxon>Bacteria</taxon>
        <taxon>Bacillati</taxon>
        <taxon>Bacillota</taxon>
        <taxon>Clostridia</taxon>
        <taxon>Eubacteriales</taxon>
        <taxon>Oscillospiraceae</taxon>
        <taxon>Zongyangia</taxon>
    </lineage>
</organism>
<dbReference type="GO" id="GO:0016614">
    <property type="term" value="F:oxidoreductase activity, acting on CH-OH group of donors"/>
    <property type="evidence" value="ECO:0007669"/>
    <property type="project" value="InterPro"/>
</dbReference>
<keyword evidence="2" id="KW-0444">Lipid biosynthesis</keyword>